<dbReference type="InterPro" id="IPR002164">
    <property type="entry name" value="NAP_family"/>
</dbReference>
<proteinExistence type="inferred from homology"/>
<dbReference type="SUPFAM" id="SSF143113">
    <property type="entry name" value="NAP-like"/>
    <property type="match status" value="1"/>
</dbReference>
<comment type="similarity">
    <text evidence="1 4">Belongs to the nucleosome assembly protein (NAP) family.</text>
</comment>
<gene>
    <name evidence="6" type="ORF">MA16_Dca012024</name>
</gene>
<evidence type="ECO:0000256" key="5">
    <source>
        <dbReference type="SAM" id="MobiDB-lite"/>
    </source>
</evidence>
<dbReference type="AlphaFoldDB" id="A0A2I0WDX7"/>
<keyword evidence="3" id="KW-0143">Chaperone</keyword>
<accession>A0A2I0WDX7</accession>
<evidence type="ECO:0008006" key="8">
    <source>
        <dbReference type="Google" id="ProtNLM"/>
    </source>
</evidence>
<evidence type="ECO:0000256" key="3">
    <source>
        <dbReference type="ARBA" id="ARBA00023186"/>
    </source>
</evidence>
<evidence type="ECO:0000313" key="6">
    <source>
        <dbReference type="EMBL" id="PKU73877.1"/>
    </source>
</evidence>
<dbReference type="Gene3D" id="3.30.1120.90">
    <property type="entry name" value="Nucleosome assembly protein"/>
    <property type="match status" value="1"/>
</dbReference>
<evidence type="ECO:0000256" key="4">
    <source>
        <dbReference type="RuleBase" id="RU003876"/>
    </source>
</evidence>
<evidence type="ECO:0000256" key="1">
    <source>
        <dbReference type="ARBA" id="ARBA00009947"/>
    </source>
</evidence>
<dbReference type="PANTHER" id="PTHR11875">
    <property type="entry name" value="TESTIS-SPECIFIC Y-ENCODED PROTEIN"/>
    <property type="match status" value="1"/>
</dbReference>
<dbReference type="GO" id="GO:0006334">
    <property type="term" value="P:nucleosome assembly"/>
    <property type="evidence" value="ECO:0007669"/>
    <property type="project" value="InterPro"/>
</dbReference>
<evidence type="ECO:0000313" key="7">
    <source>
        <dbReference type="Proteomes" id="UP000233837"/>
    </source>
</evidence>
<reference evidence="6 7" key="2">
    <citation type="journal article" date="2017" name="Nature">
        <title>The Apostasia genome and the evolution of orchids.</title>
        <authorList>
            <person name="Zhang G.Q."/>
            <person name="Liu K.W."/>
            <person name="Li Z."/>
            <person name="Lohaus R."/>
            <person name="Hsiao Y.Y."/>
            <person name="Niu S.C."/>
            <person name="Wang J.Y."/>
            <person name="Lin Y.C."/>
            <person name="Xu Q."/>
            <person name="Chen L.J."/>
            <person name="Yoshida K."/>
            <person name="Fujiwara S."/>
            <person name="Wang Z.W."/>
            <person name="Zhang Y.Q."/>
            <person name="Mitsuda N."/>
            <person name="Wang M."/>
            <person name="Liu G.H."/>
            <person name="Pecoraro L."/>
            <person name="Huang H.X."/>
            <person name="Xiao X.J."/>
            <person name="Lin M."/>
            <person name="Wu X.Y."/>
            <person name="Wu W.L."/>
            <person name="Chen Y.Y."/>
            <person name="Chang S.B."/>
            <person name="Sakamoto S."/>
            <person name="Ohme-Takagi M."/>
            <person name="Yagi M."/>
            <person name="Zeng S.J."/>
            <person name="Shen C.Y."/>
            <person name="Yeh C.M."/>
            <person name="Luo Y.B."/>
            <person name="Tsai W.C."/>
            <person name="Van de Peer Y."/>
            <person name="Liu Z.J."/>
        </authorList>
    </citation>
    <scope>NUCLEOTIDE SEQUENCE [LARGE SCALE GENOMIC DNA]</scope>
    <source>
        <tissue evidence="6">The whole plant</tissue>
    </source>
</reference>
<dbReference type="STRING" id="906689.A0A2I0WDX7"/>
<dbReference type="GO" id="GO:0042393">
    <property type="term" value="F:histone binding"/>
    <property type="evidence" value="ECO:0007669"/>
    <property type="project" value="UniProtKB-ARBA"/>
</dbReference>
<protein>
    <recommendedName>
        <fullName evidence="8">Protein SET</fullName>
    </recommendedName>
</protein>
<dbReference type="Gene3D" id="1.20.5.1500">
    <property type="match status" value="1"/>
</dbReference>
<dbReference type="GO" id="GO:0000724">
    <property type="term" value="P:double-strand break repair via homologous recombination"/>
    <property type="evidence" value="ECO:0007669"/>
    <property type="project" value="UniProtKB-ARBA"/>
</dbReference>
<dbReference type="EMBL" id="KZ502719">
    <property type="protein sequence ID" value="PKU73877.1"/>
    <property type="molecule type" value="Genomic_DNA"/>
</dbReference>
<organism evidence="6 7">
    <name type="scientific">Dendrobium catenatum</name>
    <dbReference type="NCBI Taxonomy" id="906689"/>
    <lineage>
        <taxon>Eukaryota</taxon>
        <taxon>Viridiplantae</taxon>
        <taxon>Streptophyta</taxon>
        <taxon>Embryophyta</taxon>
        <taxon>Tracheophyta</taxon>
        <taxon>Spermatophyta</taxon>
        <taxon>Magnoliopsida</taxon>
        <taxon>Liliopsida</taxon>
        <taxon>Asparagales</taxon>
        <taxon>Orchidaceae</taxon>
        <taxon>Epidendroideae</taxon>
        <taxon>Malaxideae</taxon>
        <taxon>Dendrobiinae</taxon>
        <taxon>Dendrobium</taxon>
    </lineage>
</organism>
<reference evidence="6 7" key="1">
    <citation type="journal article" date="2016" name="Sci. Rep.">
        <title>The Dendrobium catenatum Lindl. genome sequence provides insights into polysaccharide synthase, floral development and adaptive evolution.</title>
        <authorList>
            <person name="Zhang G.Q."/>
            <person name="Xu Q."/>
            <person name="Bian C."/>
            <person name="Tsai W.C."/>
            <person name="Yeh C.M."/>
            <person name="Liu K.W."/>
            <person name="Yoshida K."/>
            <person name="Zhang L.S."/>
            <person name="Chang S.B."/>
            <person name="Chen F."/>
            <person name="Shi Y."/>
            <person name="Su Y.Y."/>
            <person name="Zhang Y.Q."/>
            <person name="Chen L.J."/>
            <person name="Yin Y."/>
            <person name="Lin M."/>
            <person name="Huang H."/>
            <person name="Deng H."/>
            <person name="Wang Z.W."/>
            <person name="Zhu S.L."/>
            <person name="Zhao X."/>
            <person name="Deng C."/>
            <person name="Niu S.C."/>
            <person name="Huang J."/>
            <person name="Wang M."/>
            <person name="Liu G.H."/>
            <person name="Yang H.J."/>
            <person name="Xiao X.J."/>
            <person name="Hsiao Y.Y."/>
            <person name="Wu W.L."/>
            <person name="Chen Y.Y."/>
            <person name="Mitsuda N."/>
            <person name="Ohme-Takagi M."/>
            <person name="Luo Y.B."/>
            <person name="Van de Peer Y."/>
            <person name="Liu Z.J."/>
        </authorList>
    </citation>
    <scope>NUCLEOTIDE SEQUENCE [LARGE SCALE GENOMIC DNA]</scope>
    <source>
        <tissue evidence="6">The whole plant</tissue>
    </source>
</reference>
<keyword evidence="7" id="KW-1185">Reference proteome</keyword>
<sequence>MMPSEGMKMPKKKKAKVEGSGGEGSGSGHVDEEFVRSIRKIKYIQTELQKINVEEDDKVLEVLQEYTEIRREFYNRRNEVLLTIADFWLTVLINHPILGEFLSAEDRKILRYLVSLDVEEDPKLGFSITFNFSPNPYFENKKLTKTFSFPNLPTAIVTGTTINWKEGLVSAELSNYKWTGGEVIMHCSNPCFSQCFNHNANKSAHEAGQETGSHKSL</sequence>
<dbReference type="GO" id="GO:0005634">
    <property type="term" value="C:nucleus"/>
    <property type="evidence" value="ECO:0007669"/>
    <property type="project" value="InterPro"/>
</dbReference>
<dbReference type="InterPro" id="IPR037231">
    <property type="entry name" value="NAP-like_sf"/>
</dbReference>
<keyword evidence="2" id="KW-0175">Coiled coil</keyword>
<dbReference type="Pfam" id="PF00956">
    <property type="entry name" value="NAP"/>
    <property type="match status" value="1"/>
</dbReference>
<name>A0A2I0WDX7_9ASPA</name>
<feature type="region of interest" description="Disordered" evidence="5">
    <location>
        <begin position="1"/>
        <end position="29"/>
    </location>
</feature>
<evidence type="ECO:0000256" key="2">
    <source>
        <dbReference type="ARBA" id="ARBA00023054"/>
    </source>
</evidence>
<dbReference type="Proteomes" id="UP000233837">
    <property type="component" value="Unassembled WGS sequence"/>
</dbReference>